<dbReference type="InterPro" id="IPR050215">
    <property type="entry name" value="Thiolase-like_sf_Thiolase"/>
</dbReference>
<dbReference type="InterPro" id="IPR016039">
    <property type="entry name" value="Thiolase-like"/>
</dbReference>
<gene>
    <name evidence="2" type="ORF">G4V63_15790</name>
</gene>
<keyword evidence="3" id="KW-1185">Reference proteome</keyword>
<keyword evidence="2" id="KW-0808">Transferase</keyword>
<evidence type="ECO:0000313" key="3">
    <source>
        <dbReference type="Proteomes" id="UP000480266"/>
    </source>
</evidence>
<dbReference type="EC" id="2.3.1.9" evidence="2"/>
<comment type="caution">
    <text evidence="2">The sequence shown here is derived from an EMBL/GenBank/DDBJ whole genome shotgun (WGS) entry which is preliminary data.</text>
</comment>
<dbReference type="InterPro" id="IPR020610">
    <property type="entry name" value="Thiolase_AS"/>
</dbReference>
<dbReference type="SUPFAM" id="SSF53901">
    <property type="entry name" value="Thiolase-like"/>
    <property type="match status" value="1"/>
</dbReference>
<dbReference type="Gene3D" id="3.40.47.10">
    <property type="match status" value="2"/>
</dbReference>
<accession>A0A7C9RGQ2</accession>
<dbReference type="PROSITE" id="PS00099">
    <property type="entry name" value="THIOLASE_3"/>
    <property type="match status" value="1"/>
</dbReference>
<feature type="domain" description="Thiolase C-terminal" evidence="1">
    <location>
        <begin position="1"/>
        <end position="117"/>
    </location>
</feature>
<dbReference type="GO" id="GO:0010124">
    <property type="term" value="P:phenylacetate catabolic process"/>
    <property type="evidence" value="ECO:0007669"/>
    <property type="project" value="TreeGrafter"/>
</dbReference>
<protein>
    <submittedName>
        <fullName evidence="2">Acetyl-CoA C-acetyltransferase</fullName>
        <ecNumber evidence="2">2.3.1.9</ecNumber>
    </submittedName>
</protein>
<dbReference type="Proteomes" id="UP000480266">
    <property type="component" value="Unassembled WGS sequence"/>
</dbReference>
<evidence type="ECO:0000259" key="1">
    <source>
        <dbReference type="Pfam" id="PF02803"/>
    </source>
</evidence>
<organism evidence="2 3">
    <name type="scientific">Candidatus Afipia apatlaquensis</name>
    <dbReference type="NCBI Taxonomy" id="2712852"/>
    <lineage>
        <taxon>Bacteria</taxon>
        <taxon>Pseudomonadati</taxon>
        <taxon>Pseudomonadota</taxon>
        <taxon>Alphaproteobacteria</taxon>
        <taxon>Hyphomicrobiales</taxon>
        <taxon>Nitrobacteraceae</taxon>
        <taxon>Afipia</taxon>
    </lineage>
</organism>
<reference evidence="2" key="1">
    <citation type="submission" date="2020-02" db="EMBL/GenBank/DDBJ databases">
        <title>Draft genome sequence of Candidatus Afipia apatlaquensis IBT-C3, a potential strain for decolorization of textile dyes.</title>
        <authorList>
            <person name="Sanchez-Reyes A."/>
            <person name="Breton-Deval L."/>
            <person name="Mangelson H."/>
            <person name="Sanchez-Flores A."/>
        </authorList>
    </citation>
    <scope>NUCLEOTIDE SEQUENCE [LARGE SCALE GENOMIC DNA]</scope>
    <source>
        <strain evidence="2">IBT-C3</strain>
    </source>
</reference>
<dbReference type="Pfam" id="PF02803">
    <property type="entry name" value="Thiolase_C"/>
    <property type="match status" value="1"/>
</dbReference>
<feature type="non-terminal residue" evidence="2">
    <location>
        <position position="1"/>
    </location>
</feature>
<name>A0A7C9RGQ2_9BRAD</name>
<dbReference type="InterPro" id="IPR020613">
    <property type="entry name" value="Thiolase_CS"/>
</dbReference>
<dbReference type="GO" id="GO:0006635">
    <property type="term" value="P:fatty acid beta-oxidation"/>
    <property type="evidence" value="ECO:0007669"/>
    <property type="project" value="TreeGrafter"/>
</dbReference>
<dbReference type="PROSITE" id="PS00737">
    <property type="entry name" value="THIOLASE_2"/>
    <property type="match status" value="1"/>
</dbReference>
<dbReference type="PANTHER" id="PTHR43853:SF2">
    <property type="entry name" value="3-OXOADIPYL-COA_3-OXO-5,6-DEHYDROSUBERYL-COA THIOLASE"/>
    <property type="match status" value="1"/>
</dbReference>
<dbReference type="AlphaFoldDB" id="A0A7C9RGQ2"/>
<dbReference type="GO" id="GO:0003985">
    <property type="term" value="F:acetyl-CoA C-acetyltransferase activity"/>
    <property type="evidence" value="ECO:0007669"/>
    <property type="project" value="UniProtKB-EC"/>
</dbReference>
<dbReference type="InterPro" id="IPR020617">
    <property type="entry name" value="Thiolase_C"/>
</dbReference>
<evidence type="ECO:0000313" key="2">
    <source>
        <dbReference type="EMBL" id="NGX96618.1"/>
    </source>
</evidence>
<dbReference type="PANTHER" id="PTHR43853">
    <property type="entry name" value="3-KETOACYL-COA THIOLASE, PEROXISOMAL"/>
    <property type="match status" value="1"/>
</dbReference>
<keyword evidence="2" id="KW-0012">Acyltransferase</keyword>
<proteinExistence type="predicted"/>
<dbReference type="EMBL" id="JAAMRR010000807">
    <property type="protein sequence ID" value="NGX96618.1"/>
    <property type="molecule type" value="Genomic_DNA"/>
</dbReference>
<sequence>IVSWAQAGVDPSIMGTGPIPASRAALKKAGWKASDLDLIEANEAFAAQASAVNKEIGWDPAKVNVNGGAIAIGHPIGASGARVLVTLLHEMQKRDSKKGLATLCIGGGMGIALCVER</sequence>